<comment type="caution">
    <text evidence="2">The sequence shown here is derived from an EMBL/GenBank/DDBJ whole genome shotgun (WGS) entry which is preliminary data.</text>
</comment>
<name>A0A645GY44_9ZZZZ</name>
<feature type="region of interest" description="Disordered" evidence="1">
    <location>
        <begin position="1"/>
        <end position="23"/>
    </location>
</feature>
<evidence type="ECO:0000313" key="2">
    <source>
        <dbReference type="EMBL" id="MPN31657.1"/>
    </source>
</evidence>
<accession>A0A645GY44</accession>
<evidence type="ECO:0000256" key="1">
    <source>
        <dbReference type="SAM" id="MobiDB-lite"/>
    </source>
</evidence>
<reference evidence="2" key="1">
    <citation type="submission" date="2019-08" db="EMBL/GenBank/DDBJ databases">
        <authorList>
            <person name="Kucharzyk K."/>
            <person name="Murdoch R.W."/>
            <person name="Higgins S."/>
            <person name="Loffler F."/>
        </authorList>
    </citation>
    <scope>NUCLEOTIDE SEQUENCE</scope>
</reference>
<dbReference type="AlphaFoldDB" id="A0A645GY44"/>
<gene>
    <name evidence="2" type="ORF">SDC9_179131</name>
</gene>
<proteinExistence type="predicted"/>
<organism evidence="2">
    <name type="scientific">bioreactor metagenome</name>
    <dbReference type="NCBI Taxonomy" id="1076179"/>
    <lineage>
        <taxon>unclassified sequences</taxon>
        <taxon>metagenomes</taxon>
        <taxon>ecological metagenomes</taxon>
    </lineage>
</organism>
<sequence>MDEFDRAHVKSPGRVHSEQQPGVGTDFARQNYFLQVASGEQPDRRLPIQKADIVFFDDFIRLIVQLFIIDQSIPRMIGVIHITQDHVLFNSKALYSTHLLAVFGNKSGAVADNLGWRTVCRILAINADGALIYFPKPGNRLHQFALAVSIHAGNPIDFTTLYLQGQFLKGRRQPFALHAKAFYLQYGIALSL</sequence>
<dbReference type="EMBL" id="VSSQ01083283">
    <property type="protein sequence ID" value="MPN31657.1"/>
    <property type="molecule type" value="Genomic_DNA"/>
</dbReference>
<protein>
    <submittedName>
        <fullName evidence="2">Uncharacterized protein</fullName>
    </submittedName>
</protein>